<dbReference type="GO" id="GO:0016887">
    <property type="term" value="F:ATP hydrolysis activity"/>
    <property type="evidence" value="ECO:0007669"/>
    <property type="project" value="InterPro"/>
</dbReference>
<keyword evidence="4" id="KW-1185">Reference proteome</keyword>
<dbReference type="InterPro" id="IPR003593">
    <property type="entry name" value="AAA+_ATPase"/>
</dbReference>
<dbReference type="Pfam" id="PF00004">
    <property type="entry name" value="AAA"/>
    <property type="match status" value="1"/>
</dbReference>
<feature type="domain" description="AAA+ ATPase" evidence="2">
    <location>
        <begin position="9"/>
        <end position="121"/>
    </location>
</feature>
<keyword evidence="3" id="KW-0378">Hydrolase</keyword>
<dbReference type="Gene3D" id="3.40.50.300">
    <property type="entry name" value="P-loop containing nucleotide triphosphate hydrolases"/>
    <property type="match status" value="1"/>
</dbReference>
<evidence type="ECO:0000259" key="2">
    <source>
        <dbReference type="SMART" id="SM00382"/>
    </source>
</evidence>
<organism evidence="3 4">
    <name type="scientific">Lasiosphaeria miniovina</name>
    <dbReference type="NCBI Taxonomy" id="1954250"/>
    <lineage>
        <taxon>Eukaryota</taxon>
        <taxon>Fungi</taxon>
        <taxon>Dikarya</taxon>
        <taxon>Ascomycota</taxon>
        <taxon>Pezizomycotina</taxon>
        <taxon>Sordariomycetes</taxon>
        <taxon>Sordariomycetidae</taxon>
        <taxon>Sordariales</taxon>
        <taxon>Lasiosphaeriaceae</taxon>
        <taxon>Lasiosphaeria</taxon>
    </lineage>
</organism>
<dbReference type="AlphaFoldDB" id="A0AA40DM45"/>
<accession>A0AA40DM45</accession>
<evidence type="ECO:0000313" key="3">
    <source>
        <dbReference type="EMBL" id="KAK0706296.1"/>
    </source>
</evidence>
<dbReference type="Proteomes" id="UP001172101">
    <property type="component" value="Unassembled WGS sequence"/>
</dbReference>
<evidence type="ECO:0000313" key="4">
    <source>
        <dbReference type="Proteomes" id="UP001172101"/>
    </source>
</evidence>
<comment type="caution">
    <text evidence="3">The sequence shown here is derived from an EMBL/GenBank/DDBJ whole genome shotgun (WGS) entry which is preliminary data.</text>
</comment>
<reference evidence="3" key="1">
    <citation type="submission" date="2023-06" db="EMBL/GenBank/DDBJ databases">
        <title>Genome-scale phylogeny and comparative genomics of the fungal order Sordariales.</title>
        <authorList>
            <consortium name="Lawrence Berkeley National Laboratory"/>
            <person name="Hensen N."/>
            <person name="Bonometti L."/>
            <person name="Westerberg I."/>
            <person name="Brannstrom I.O."/>
            <person name="Guillou S."/>
            <person name="Cros-Aarteil S."/>
            <person name="Calhoun S."/>
            <person name="Haridas S."/>
            <person name="Kuo A."/>
            <person name="Mondo S."/>
            <person name="Pangilinan J."/>
            <person name="Riley R."/>
            <person name="LaButti K."/>
            <person name="Andreopoulos B."/>
            <person name="Lipzen A."/>
            <person name="Chen C."/>
            <person name="Yanf M."/>
            <person name="Daum C."/>
            <person name="Ng V."/>
            <person name="Clum A."/>
            <person name="Steindorff A."/>
            <person name="Ohm R."/>
            <person name="Martin F."/>
            <person name="Silar P."/>
            <person name="Natvig D."/>
            <person name="Lalanne C."/>
            <person name="Gautier V."/>
            <person name="Ament-velasquez S.L."/>
            <person name="Kruys A."/>
            <person name="Hutchinson M.I."/>
            <person name="Powell A.J."/>
            <person name="Barry K."/>
            <person name="Miller A.N."/>
            <person name="Grigoriev I.V."/>
            <person name="Debuchy R."/>
            <person name="Gladieux P."/>
            <person name="Thoren M.H."/>
            <person name="Johannesson H."/>
        </authorList>
    </citation>
    <scope>NUCLEOTIDE SEQUENCE</scope>
    <source>
        <strain evidence="3">SMH2392-1A</strain>
    </source>
</reference>
<proteinExistence type="inferred from homology"/>
<dbReference type="RefSeq" id="XP_060291390.1">
    <property type="nucleotide sequence ID" value="XM_060438672.1"/>
</dbReference>
<dbReference type="PANTHER" id="PTHR23070">
    <property type="entry name" value="BCS1 AAA-TYPE ATPASE"/>
    <property type="match status" value="1"/>
</dbReference>
<dbReference type="SMART" id="SM00382">
    <property type="entry name" value="AAA"/>
    <property type="match status" value="1"/>
</dbReference>
<dbReference type="EMBL" id="JAUIRO010000007">
    <property type="protein sequence ID" value="KAK0706296.1"/>
    <property type="molecule type" value="Genomic_DNA"/>
</dbReference>
<evidence type="ECO:0000256" key="1">
    <source>
        <dbReference type="ARBA" id="ARBA00007448"/>
    </source>
</evidence>
<feature type="non-terminal residue" evidence="3">
    <location>
        <position position="1"/>
    </location>
</feature>
<protein>
    <submittedName>
        <fullName evidence="3">P-loop containing nucleoside triphosphate hydrolase protein</fullName>
    </submittedName>
</protein>
<dbReference type="InterPro" id="IPR003959">
    <property type="entry name" value="ATPase_AAA_core"/>
</dbReference>
<gene>
    <name evidence="3" type="ORF">B0T26DRAFT_655927</name>
</gene>
<sequence length="124" mass="13700">WYSDRGIPYRRGYLFHGPPGTGKTSFAVAIASQFYLPIYTYNLKDSGLTDEKLGKLIRRSPSRCLIVFDDIDVIGDKPGVSLPGLLTAIDGPSSHEGHILIMTTNIPDGLNDALVRPERIDRKV</sequence>
<comment type="similarity">
    <text evidence="1">Belongs to the AAA ATPase family. BCS1 subfamily.</text>
</comment>
<dbReference type="SUPFAM" id="SSF52540">
    <property type="entry name" value="P-loop containing nucleoside triphosphate hydrolases"/>
    <property type="match status" value="1"/>
</dbReference>
<dbReference type="GeneID" id="85321942"/>
<name>A0AA40DM45_9PEZI</name>
<dbReference type="GO" id="GO:0005524">
    <property type="term" value="F:ATP binding"/>
    <property type="evidence" value="ECO:0007669"/>
    <property type="project" value="InterPro"/>
</dbReference>
<dbReference type="InterPro" id="IPR027417">
    <property type="entry name" value="P-loop_NTPase"/>
</dbReference>
<dbReference type="InterPro" id="IPR050747">
    <property type="entry name" value="Mitochondrial_chaperone_BCS1"/>
</dbReference>